<feature type="compositionally biased region" description="Polar residues" evidence="11">
    <location>
        <begin position="1"/>
        <end position="13"/>
    </location>
</feature>
<dbReference type="STRING" id="2018661.A0A2A2LTE1"/>
<evidence type="ECO:0000313" key="14">
    <source>
        <dbReference type="Proteomes" id="UP000218231"/>
    </source>
</evidence>
<evidence type="ECO:0000256" key="1">
    <source>
        <dbReference type="ARBA" id="ARBA00004123"/>
    </source>
</evidence>
<dbReference type="OrthoDB" id="24683at2759"/>
<name>A0A2A2LTE1_9BILA</name>
<dbReference type="InterPro" id="IPR036236">
    <property type="entry name" value="Znf_C2H2_sf"/>
</dbReference>
<comment type="caution">
    <text evidence="13">The sequence shown here is derived from an EMBL/GenBank/DDBJ whole genome shotgun (WGS) entry which is preliminary data.</text>
</comment>
<dbReference type="AlphaFoldDB" id="A0A2A2LTE1"/>
<evidence type="ECO:0000256" key="10">
    <source>
        <dbReference type="PROSITE-ProRule" id="PRU00042"/>
    </source>
</evidence>
<sequence length="103" mass="12058">MPSNSQSKHTISNKGRKRPGKDLDQIHEDLRPDKAQRLMNQEVDLDLPGDGQFYCIECERYFIDDRTLQLHKKTKRLDIQNREKSKHKVGVIVKTLTKKADKN</sequence>
<comment type="similarity">
    <text evidence="9">Belongs to the ZNF593/BUD20 C2H2-type zinc-finger protein family.</text>
</comment>
<evidence type="ECO:0000256" key="6">
    <source>
        <dbReference type="ARBA" id="ARBA00022771"/>
    </source>
</evidence>
<keyword evidence="8" id="KW-0539">Nucleus</keyword>
<dbReference type="PANTHER" id="PTHR46095:SF1">
    <property type="entry name" value="ZINC FINGER PROTEIN 593"/>
    <property type="match status" value="1"/>
</dbReference>
<reference evidence="13 14" key="1">
    <citation type="journal article" date="2017" name="Curr. Biol.">
        <title>Genome architecture and evolution of a unichromosomal asexual nematode.</title>
        <authorList>
            <person name="Fradin H."/>
            <person name="Zegar C."/>
            <person name="Gutwein M."/>
            <person name="Lucas J."/>
            <person name="Kovtun M."/>
            <person name="Corcoran D."/>
            <person name="Baugh L.R."/>
            <person name="Kiontke K."/>
            <person name="Gunsalus K."/>
            <person name="Fitch D.H."/>
            <person name="Piano F."/>
        </authorList>
    </citation>
    <scope>NUCLEOTIDE SEQUENCE [LARGE SCALE GENOMIC DNA]</scope>
    <source>
        <strain evidence="13">PF1309</strain>
    </source>
</reference>
<evidence type="ECO:0000256" key="7">
    <source>
        <dbReference type="ARBA" id="ARBA00022833"/>
    </source>
</evidence>
<dbReference type="Proteomes" id="UP000218231">
    <property type="component" value="Unassembled WGS sequence"/>
</dbReference>
<keyword evidence="14" id="KW-1185">Reference proteome</keyword>
<dbReference type="PROSITE" id="PS50157">
    <property type="entry name" value="ZINC_FINGER_C2H2_2"/>
    <property type="match status" value="1"/>
</dbReference>
<feature type="compositionally biased region" description="Basic and acidic residues" evidence="11">
    <location>
        <begin position="20"/>
        <end position="30"/>
    </location>
</feature>
<evidence type="ECO:0000256" key="4">
    <source>
        <dbReference type="ARBA" id="ARBA00022517"/>
    </source>
</evidence>
<dbReference type="GO" id="GO:0005634">
    <property type="term" value="C:nucleus"/>
    <property type="evidence" value="ECO:0007669"/>
    <property type="project" value="UniProtKB-SubCell"/>
</dbReference>
<dbReference type="GO" id="GO:0005737">
    <property type="term" value="C:cytoplasm"/>
    <property type="evidence" value="ECO:0007669"/>
    <property type="project" value="UniProtKB-SubCell"/>
</dbReference>
<evidence type="ECO:0000259" key="12">
    <source>
        <dbReference type="PROSITE" id="PS50157"/>
    </source>
</evidence>
<dbReference type="SUPFAM" id="SSF57667">
    <property type="entry name" value="beta-beta-alpha zinc fingers"/>
    <property type="match status" value="1"/>
</dbReference>
<feature type="region of interest" description="Disordered" evidence="11">
    <location>
        <begin position="1"/>
        <end position="30"/>
    </location>
</feature>
<evidence type="ECO:0000256" key="3">
    <source>
        <dbReference type="ARBA" id="ARBA00022490"/>
    </source>
</evidence>
<gene>
    <name evidence="13" type="ORF">WR25_03026</name>
</gene>
<evidence type="ECO:0000256" key="2">
    <source>
        <dbReference type="ARBA" id="ARBA00004496"/>
    </source>
</evidence>
<keyword evidence="6 10" id="KW-0863">Zinc-finger</keyword>
<evidence type="ECO:0000256" key="5">
    <source>
        <dbReference type="ARBA" id="ARBA00022723"/>
    </source>
</evidence>
<keyword evidence="4" id="KW-0690">Ribosome biogenesis</keyword>
<dbReference type="Pfam" id="PF12171">
    <property type="entry name" value="zf-C2H2_jaz"/>
    <property type="match status" value="1"/>
</dbReference>
<dbReference type="InterPro" id="IPR022755">
    <property type="entry name" value="Znf_C2H2_jaz"/>
</dbReference>
<dbReference type="GO" id="GO:0042254">
    <property type="term" value="P:ribosome biogenesis"/>
    <property type="evidence" value="ECO:0007669"/>
    <property type="project" value="UniProtKB-KW"/>
</dbReference>
<feature type="domain" description="C2H2-type" evidence="12">
    <location>
        <begin position="53"/>
        <end position="85"/>
    </location>
</feature>
<proteinExistence type="inferred from homology"/>
<keyword evidence="5" id="KW-0479">Metal-binding</keyword>
<dbReference type="PANTHER" id="PTHR46095">
    <property type="entry name" value="ZINC FINGER PROTEIN 593"/>
    <property type="match status" value="1"/>
</dbReference>
<dbReference type="InterPro" id="IPR013087">
    <property type="entry name" value="Znf_C2H2_type"/>
</dbReference>
<dbReference type="Gene3D" id="3.30.160.60">
    <property type="entry name" value="Classic Zinc Finger"/>
    <property type="match status" value="1"/>
</dbReference>
<evidence type="ECO:0000313" key="13">
    <source>
        <dbReference type="EMBL" id="PAV89526.1"/>
    </source>
</evidence>
<keyword evidence="7" id="KW-0862">Zinc</keyword>
<accession>A0A2A2LTE1</accession>
<protein>
    <recommendedName>
        <fullName evidence="12">C2H2-type domain-containing protein</fullName>
    </recommendedName>
</protein>
<comment type="subcellular location">
    <subcellularLocation>
        <location evidence="2">Cytoplasm</location>
    </subcellularLocation>
    <subcellularLocation>
        <location evidence="1">Nucleus</location>
    </subcellularLocation>
</comment>
<dbReference type="EMBL" id="LIAE01006444">
    <property type="protein sequence ID" value="PAV89526.1"/>
    <property type="molecule type" value="Genomic_DNA"/>
</dbReference>
<evidence type="ECO:0000256" key="11">
    <source>
        <dbReference type="SAM" id="MobiDB-lite"/>
    </source>
</evidence>
<evidence type="ECO:0000256" key="9">
    <source>
        <dbReference type="ARBA" id="ARBA00038064"/>
    </source>
</evidence>
<dbReference type="InterPro" id="IPR051879">
    <property type="entry name" value="C2H2-ZF_Maturation_Protein"/>
</dbReference>
<evidence type="ECO:0000256" key="8">
    <source>
        <dbReference type="ARBA" id="ARBA00023242"/>
    </source>
</evidence>
<dbReference type="GO" id="GO:0008270">
    <property type="term" value="F:zinc ion binding"/>
    <property type="evidence" value="ECO:0007669"/>
    <property type="project" value="UniProtKB-KW"/>
</dbReference>
<organism evidence="13 14">
    <name type="scientific">Diploscapter pachys</name>
    <dbReference type="NCBI Taxonomy" id="2018661"/>
    <lineage>
        <taxon>Eukaryota</taxon>
        <taxon>Metazoa</taxon>
        <taxon>Ecdysozoa</taxon>
        <taxon>Nematoda</taxon>
        <taxon>Chromadorea</taxon>
        <taxon>Rhabditida</taxon>
        <taxon>Rhabditina</taxon>
        <taxon>Rhabditomorpha</taxon>
        <taxon>Rhabditoidea</taxon>
        <taxon>Rhabditidae</taxon>
        <taxon>Diploscapter</taxon>
    </lineage>
</organism>
<keyword evidence="3" id="KW-0963">Cytoplasm</keyword>